<feature type="chain" id="PRO_5032281322" description="SbsA Ig-like domain-containing protein" evidence="4">
    <location>
        <begin position="26"/>
        <end position="795"/>
    </location>
</feature>
<reference evidence="6" key="1">
    <citation type="submission" date="2021-02" db="EMBL/GenBank/DDBJ databases">
        <authorList>
            <person name="Dougan E. K."/>
            <person name="Rhodes N."/>
            <person name="Thang M."/>
            <person name="Chan C."/>
        </authorList>
    </citation>
    <scope>NUCLEOTIDE SEQUENCE</scope>
</reference>
<comment type="caution">
    <text evidence="6">The sequence shown here is derived from an EMBL/GenBank/DDBJ whole genome shotgun (WGS) entry which is preliminary data.</text>
</comment>
<keyword evidence="3" id="KW-0472">Membrane</keyword>
<dbReference type="InterPro" id="IPR036869">
    <property type="entry name" value="J_dom_sf"/>
</dbReference>
<dbReference type="AlphaFoldDB" id="A0A813I362"/>
<feature type="signal peptide" evidence="4">
    <location>
        <begin position="1"/>
        <end position="25"/>
    </location>
</feature>
<dbReference type="Pfam" id="PF13205">
    <property type="entry name" value="Big_5"/>
    <property type="match status" value="1"/>
</dbReference>
<feature type="domain" description="SbsA Ig-like" evidence="5">
    <location>
        <begin position="321"/>
        <end position="443"/>
    </location>
</feature>
<dbReference type="CDD" id="cd06257">
    <property type="entry name" value="DnaJ"/>
    <property type="match status" value="1"/>
</dbReference>
<accession>A0A813I362</accession>
<feature type="region of interest" description="Disordered" evidence="2">
    <location>
        <begin position="551"/>
        <end position="734"/>
    </location>
</feature>
<evidence type="ECO:0000256" key="3">
    <source>
        <dbReference type="SAM" id="Phobius"/>
    </source>
</evidence>
<feature type="compositionally biased region" description="Low complexity" evidence="2">
    <location>
        <begin position="127"/>
        <end position="155"/>
    </location>
</feature>
<keyword evidence="3" id="KW-1133">Transmembrane helix</keyword>
<evidence type="ECO:0000313" key="6">
    <source>
        <dbReference type="EMBL" id="CAE8644882.1"/>
    </source>
</evidence>
<protein>
    <recommendedName>
        <fullName evidence="5">SbsA Ig-like domain-containing protein</fullName>
    </recommendedName>
</protein>
<dbReference type="InterPro" id="IPR001623">
    <property type="entry name" value="DnaJ_domain"/>
</dbReference>
<evidence type="ECO:0000256" key="4">
    <source>
        <dbReference type="SAM" id="SignalP"/>
    </source>
</evidence>
<evidence type="ECO:0000259" key="5">
    <source>
        <dbReference type="Pfam" id="PF13205"/>
    </source>
</evidence>
<feature type="compositionally biased region" description="Polar residues" evidence="2">
    <location>
        <begin position="718"/>
        <end position="733"/>
    </location>
</feature>
<dbReference type="InterPro" id="IPR032812">
    <property type="entry name" value="SbsA_Ig"/>
</dbReference>
<evidence type="ECO:0000256" key="2">
    <source>
        <dbReference type="SAM" id="MobiDB-lite"/>
    </source>
</evidence>
<feature type="compositionally biased region" description="Polar residues" evidence="2">
    <location>
        <begin position="555"/>
        <end position="565"/>
    </location>
</feature>
<feature type="compositionally biased region" description="Basic and acidic residues" evidence="2">
    <location>
        <begin position="610"/>
        <end position="619"/>
    </location>
</feature>
<dbReference type="Gene3D" id="1.10.287.110">
    <property type="entry name" value="DnaJ domain"/>
    <property type="match status" value="1"/>
</dbReference>
<feature type="compositionally biased region" description="Polar residues" evidence="2">
    <location>
        <begin position="627"/>
        <end position="639"/>
    </location>
</feature>
<evidence type="ECO:0000313" key="7">
    <source>
        <dbReference type="Proteomes" id="UP000626109"/>
    </source>
</evidence>
<name>A0A813I362_POLGL</name>
<dbReference type="SUPFAM" id="SSF46565">
    <property type="entry name" value="Chaperone J-domain"/>
    <property type="match status" value="1"/>
</dbReference>
<dbReference type="Proteomes" id="UP000626109">
    <property type="component" value="Unassembled WGS sequence"/>
</dbReference>
<gene>
    <name evidence="6" type="ORF">PGLA2088_LOCUS3442</name>
</gene>
<sequence length="795" mass="83916">MIRFVGVFLLANACWLHDGAAAAAADSDPLWWRLACNTNYTSQWHVCDVHFYADISCVRAPSAAILTRTSSKSSVQQYGLPQDMVFLEWKSQCAGLACDFMEAYLGVEYATPTVVQCVSFKNCESAAPAASSSPTPIATTSTTPAPGSTTPAASTGRRLAPTTCDVVALERSENGAVWNFVASWNSPQSGGTLSLNTANYRPIPDAPDYLGPEPPSRACLQCGRAGVGIDATQTIQFSFSERIYPGEGSIEILRGGLSTLTLPASDATWFTYLGPKLLIKPQESLGVSSSCSQVKVGIRALLDADGEVYLPSGSYTACIIDSIQPTVSSVDPPNGAAGVDLRPKLQFAFDEGIQIAADAAPATLKALSAVTGSLLPASTVIELAGSANVRTLVWDATTGNMALDVYLQTDLRPETSYELRFQSGCLTDLSGNPWAGGTLQFTTACPKSGCTAVGSPTAPPVPGTGSADTMQEPVPMALYLGVVAGVTICSAFALGVIQLYVRRHAVKTSQVSPEQFEVDVDTALGDSPAYSPAAYVCAPTANTYGHAASEKAGGVSSQSTASGQASEGLRKAARASAPVQQGWSSQQTSAPQQVPGGPAAKKPRFPNFRKAREAEDMHGKGAGSFRPGSSPTPSSQTDDAVTGGGWVKSVEPGTGRACWTHYKTGEKRFTPPPQSATSSSAPPPRKTTIPGPQKWSSEGDPSAPGSGKKPQDKPQEQPAPQISTALSGSTPQATAKIKDVYSQLQKTRNEDIASRKKTFKFLLLQWHPDKNKESEELATEVFQFLQEQREWYLKE</sequence>
<proteinExistence type="predicted"/>
<feature type="region of interest" description="Disordered" evidence="2">
    <location>
        <begin position="127"/>
        <end position="157"/>
    </location>
</feature>
<dbReference type="EMBL" id="CAJNNW010002969">
    <property type="protein sequence ID" value="CAE8644882.1"/>
    <property type="molecule type" value="Genomic_DNA"/>
</dbReference>
<feature type="transmembrane region" description="Helical" evidence="3">
    <location>
        <begin position="476"/>
        <end position="501"/>
    </location>
</feature>
<organism evidence="6 7">
    <name type="scientific">Polarella glacialis</name>
    <name type="common">Dinoflagellate</name>
    <dbReference type="NCBI Taxonomy" id="89957"/>
    <lineage>
        <taxon>Eukaryota</taxon>
        <taxon>Sar</taxon>
        <taxon>Alveolata</taxon>
        <taxon>Dinophyceae</taxon>
        <taxon>Suessiales</taxon>
        <taxon>Suessiaceae</taxon>
        <taxon>Polarella</taxon>
    </lineage>
</organism>
<feature type="compositionally biased region" description="Polar residues" evidence="2">
    <location>
        <begin position="578"/>
        <end position="592"/>
    </location>
</feature>
<evidence type="ECO:0000256" key="1">
    <source>
        <dbReference type="ARBA" id="ARBA00022729"/>
    </source>
</evidence>
<keyword evidence="1 4" id="KW-0732">Signal</keyword>
<keyword evidence="3" id="KW-0812">Transmembrane</keyword>